<organism evidence="2 3">
    <name type="scientific">Halocynthiibacter styelae</name>
    <dbReference type="NCBI Taxonomy" id="2761955"/>
    <lineage>
        <taxon>Bacteria</taxon>
        <taxon>Pseudomonadati</taxon>
        <taxon>Pseudomonadota</taxon>
        <taxon>Alphaproteobacteria</taxon>
        <taxon>Rhodobacterales</taxon>
        <taxon>Paracoccaceae</taxon>
        <taxon>Halocynthiibacter</taxon>
    </lineage>
</organism>
<dbReference type="RefSeq" id="WP_228849273.1">
    <property type="nucleotide sequence ID" value="NZ_JADCKQ010000009.1"/>
</dbReference>
<dbReference type="InterPro" id="IPR000073">
    <property type="entry name" value="AB_hydrolase_1"/>
</dbReference>
<dbReference type="PRINTS" id="PR00111">
    <property type="entry name" value="ABHYDROLASE"/>
</dbReference>
<evidence type="ECO:0000259" key="1">
    <source>
        <dbReference type="Pfam" id="PF00561"/>
    </source>
</evidence>
<keyword evidence="2" id="KW-0378">Hydrolase</keyword>
<reference evidence="2" key="1">
    <citation type="submission" date="2020-10" db="EMBL/GenBank/DDBJ databases">
        <title>Paenihalocynthiibacter styelae gen. nov., sp. nov., isolated from stalked sea squirt Styela clava.</title>
        <authorList>
            <person name="Kim Y.-O."/>
            <person name="Yoon J.-H."/>
        </authorList>
    </citation>
    <scope>NUCLEOTIDE SEQUENCE</scope>
    <source>
        <strain evidence="2">MYP1-1</strain>
    </source>
</reference>
<dbReference type="GO" id="GO:0047372">
    <property type="term" value="F:monoacylglycerol lipase activity"/>
    <property type="evidence" value="ECO:0007669"/>
    <property type="project" value="TreeGrafter"/>
</dbReference>
<dbReference type="Gene3D" id="3.40.50.1820">
    <property type="entry name" value="alpha/beta hydrolase"/>
    <property type="match status" value="1"/>
</dbReference>
<keyword evidence="3" id="KW-1185">Reference proteome</keyword>
<dbReference type="Proteomes" id="UP000640583">
    <property type="component" value="Unassembled WGS sequence"/>
</dbReference>
<dbReference type="Pfam" id="PF00561">
    <property type="entry name" value="Abhydrolase_1"/>
    <property type="match status" value="1"/>
</dbReference>
<dbReference type="PANTHER" id="PTHR43798:SF33">
    <property type="entry name" value="HYDROLASE, PUTATIVE (AFU_ORTHOLOGUE AFUA_2G14860)-RELATED"/>
    <property type="match status" value="1"/>
</dbReference>
<evidence type="ECO:0000313" key="2">
    <source>
        <dbReference type="EMBL" id="MBI1494514.1"/>
    </source>
</evidence>
<accession>A0A8J7LLF1</accession>
<gene>
    <name evidence="2" type="ORF">H1D41_12775</name>
</gene>
<evidence type="ECO:0000313" key="3">
    <source>
        <dbReference type="Proteomes" id="UP000640583"/>
    </source>
</evidence>
<dbReference type="InterPro" id="IPR050266">
    <property type="entry name" value="AB_hydrolase_sf"/>
</dbReference>
<dbReference type="PANTHER" id="PTHR43798">
    <property type="entry name" value="MONOACYLGLYCEROL LIPASE"/>
    <property type="match status" value="1"/>
</dbReference>
<dbReference type="GO" id="GO:0016020">
    <property type="term" value="C:membrane"/>
    <property type="evidence" value="ECO:0007669"/>
    <property type="project" value="TreeGrafter"/>
</dbReference>
<dbReference type="EMBL" id="JADCKQ010000009">
    <property type="protein sequence ID" value="MBI1494514.1"/>
    <property type="molecule type" value="Genomic_DNA"/>
</dbReference>
<feature type="domain" description="AB hydrolase-1" evidence="1">
    <location>
        <begin position="63"/>
        <end position="302"/>
    </location>
</feature>
<proteinExistence type="predicted"/>
<dbReference type="AlphaFoldDB" id="A0A8J7LLF1"/>
<sequence length="320" mass="36114">MAKFLKILTGICTILLVTAGLWLSRNYSSSLSYDELSEYAFETLILPDGMQVNYKVEGNLNGPTLVFVHGGGDSIGDWDVWVPALEAQYRIVRFDLPGHGLTAPLPEEDYGPIRFSVFIKDVIDVLEINDFAIAGHSFGGDSVVRYVLEYPNDPTAMILVASGGFRPSVDRISETEKDVLSMAGTWWGEVLFTYIGARSDMRDGVESYFYDASFNAEAYTDKIWSLQRYSPNRGVTLKLLTYSIDNTPYVTDLDRITIPSLILWGDKDTIAWPEFADRFQRELPNSTLRMYEGIGHMLMMENRDQSVEDLLQFLNTSIIN</sequence>
<name>A0A8J7LLF1_9RHOB</name>
<dbReference type="SUPFAM" id="SSF53474">
    <property type="entry name" value="alpha/beta-Hydrolases"/>
    <property type="match status" value="1"/>
</dbReference>
<protein>
    <submittedName>
        <fullName evidence="2">Alpha/beta hydrolase</fullName>
    </submittedName>
</protein>
<dbReference type="InterPro" id="IPR029058">
    <property type="entry name" value="AB_hydrolase_fold"/>
</dbReference>
<comment type="caution">
    <text evidence="2">The sequence shown here is derived from an EMBL/GenBank/DDBJ whole genome shotgun (WGS) entry which is preliminary data.</text>
</comment>
<dbReference type="GO" id="GO:0046464">
    <property type="term" value="P:acylglycerol catabolic process"/>
    <property type="evidence" value="ECO:0007669"/>
    <property type="project" value="TreeGrafter"/>
</dbReference>